<dbReference type="InterPro" id="IPR014729">
    <property type="entry name" value="Rossmann-like_a/b/a_fold"/>
</dbReference>
<dbReference type="EMBL" id="FAVB01000002">
    <property type="protein sequence ID" value="CUU78799.1"/>
    <property type="molecule type" value="Genomic_DNA"/>
</dbReference>
<dbReference type="GO" id="GO:0005524">
    <property type="term" value="F:ATP binding"/>
    <property type="evidence" value="ECO:0007669"/>
    <property type="project" value="UniProtKB-KW"/>
</dbReference>
<dbReference type="PANTHER" id="PTHR11933:SF6">
    <property type="entry name" value="THIL AANH DOMAIN-CONTAINING PROTEIN"/>
    <property type="match status" value="1"/>
</dbReference>
<dbReference type="Proteomes" id="UP000052237">
    <property type="component" value="Unassembled WGS sequence"/>
</dbReference>
<keyword evidence="1" id="KW-0547">Nucleotide-binding</keyword>
<gene>
    <name evidence="5" type="ORF">ERS686654_01005</name>
    <name evidence="6" type="ORF">ERS739223_01063</name>
</gene>
<evidence type="ECO:0000313" key="6">
    <source>
        <dbReference type="EMBL" id="CUU83836.1"/>
    </source>
</evidence>
<dbReference type="InterPro" id="IPR059101">
    <property type="entry name" value="NFACT-R_2"/>
</dbReference>
<dbReference type="SUPFAM" id="SSF52402">
    <property type="entry name" value="Adenine nucleotide alpha hydrolases-like"/>
    <property type="match status" value="1"/>
</dbReference>
<accession>A0A0S4REN6</accession>
<dbReference type="Pfam" id="PF02568">
    <property type="entry name" value="ThiI"/>
    <property type="match status" value="1"/>
</dbReference>
<name>A0A0S4REN6_CAMHY</name>
<dbReference type="Pfam" id="PF18297">
    <property type="entry name" value="NFACT-R_2"/>
    <property type="match status" value="1"/>
</dbReference>
<evidence type="ECO:0000259" key="3">
    <source>
        <dbReference type="Pfam" id="PF02568"/>
    </source>
</evidence>
<evidence type="ECO:0000313" key="7">
    <source>
        <dbReference type="Proteomes" id="UP000052237"/>
    </source>
</evidence>
<proteinExistence type="predicted"/>
<organism evidence="5 7">
    <name type="scientific">Campylobacter hyointestinalis subsp. hyointestinalis</name>
    <dbReference type="NCBI Taxonomy" id="91352"/>
    <lineage>
        <taxon>Bacteria</taxon>
        <taxon>Pseudomonadati</taxon>
        <taxon>Campylobacterota</taxon>
        <taxon>Epsilonproteobacteria</taxon>
        <taxon>Campylobacterales</taxon>
        <taxon>Campylobacteraceae</taxon>
        <taxon>Campylobacter</taxon>
    </lineage>
</organism>
<dbReference type="RefSeq" id="WP_059434194.1">
    <property type="nucleotide sequence ID" value="NZ_FAUY01000001.1"/>
</dbReference>
<evidence type="ECO:0000313" key="8">
    <source>
        <dbReference type="Proteomes" id="UP000052245"/>
    </source>
</evidence>
<dbReference type="GO" id="GO:0004810">
    <property type="term" value="F:CCA tRNA nucleotidyltransferase activity"/>
    <property type="evidence" value="ECO:0007669"/>
    <property type="project" value="InterPro"/>
</dbReference>
<accession>A0A9W5EV92</accession>
<dbReference type="InterPro" id="IPR020536">
    <property type="entry name" value="ThiI_AANH"/>
</dbReference>
<dbReference type="PANTHER" id="PTHR11933">
    <property type="entry name" value="TRNA 5-METHYLAMINOMETHYL-2-THIOURIDYLATE -METHYLTRANSFERASE"/>
    <property type="match status" value="1"/>
</dbReference>
<evidence type="ECO:0000259" key="4">
    <source>
        <dbReference type="Pfam" id="PF18297"/>
    </source>
</evidence>
<protein>
    <submittedName>
        <fullName evidence="5">Thiamine biosynthesis protein:ExsB</fullName>
    </submittedName>
</protein>
<evidence type="ECO:0000256" key="2">
    <source>
        <dbReference type="ARBA" id="ARBA00022840"/>
    </source>
</evidence>
<sequence length="337" mass="37586">MKTSEVSTAKTKCLALFSGGLDSMLAIKLMSLQGIEVHALNIDIGFGGDPDKIETMSRRAKKAGASFESVNVRSRYLQDVLFNPKFGYGKQFNPCIDCHGFMFRTAISMLKDYGASFVISGEVVGQRPMSQRNDAMVHVKNLALDTEDIVLRPLCAKLLKPTKPEREGLVDREKLLALNGRGRNPQLSLAKEFGFEDYETPGGGCLYTMESFANRIKDFIKFDKDMSENDLQSLRYGRHLRLLEGAKMIIGRNENDNAHLEALNLDKMYSINFDDVVGAHSFISKDASKSDLEFGARLAITYCKSDPSQIYTAKIGDLTIDVKPFEDKKVAGDFFIK</sequence>
<dbReference type="AlphaFoldDB" id="A0A0S4REN6"/>
<evidence type="ECO:0000313" key="5">
    <source>
        <dbReference type="EMBL" id="CUU78799.1"/>
    </source>
</evidence>
<reference evidence="7 8" key="1">
    <citation type="submission" date="2015-11" db="EMBL/GenBank/DDBJ databases">
        <authorList>
            <consortium name="Pathogen Informatics"/>
        </authorList>
    </citation>
    <scope>NUCLEOTIDE SEQUENCE [LARGE SCALE GENOMIC DNA]</scope>
    <source>
        <strain evidence="5 7">006A-0059</strain>
        <strain evidence="6 8">007A-0283</strain>
    </source>
</reference>
<dbReference type="Proteomes" id="UP000052245">
    <property type="component" value="Unassembled WGS sequence"/>
</dbReference>
<keyword evidence="7" id="KW-1185">Reference proteome</keyword>
<feature type="domain" description="NFACT protein RNA binding" evidence="4">
    <location>
        <begin position="237"/>
        <end position="329"/>
    </location>
</feature>
<keyword evidence="2" id="KW-0067">ATP-binding</keyword>
<comment type="caution">
    <text evidence="5">The sequence shown here is derived from an EMBL/GenBank/DDBJ whole genome shotgun (WGS) entry which is preliminary data.</text>
</comment>
<feature type="domain" description="Thil AANH" evidence="3">
    <location>
        <begin position="11"/>
        <end position="155"/>
    </location>
</feature>
<evidence type="ECO:0000256" key="1">
    <source>
        <dbReference type="ARBA" id="ARBA00022741"/>
    </source>
</evidence>
<dbReference type="EMBL" id="FAVC01000002">
    <property type="protein sequence ID" value="CUU83836.1"/>
    <property type="molecule type" value="Genomic_DNA"/>
</dbReference>
<dbReference type="Gene3D" id="3.40.50.620">
    <property type="entry name" value="HUPs"/>
    <property type="match status" value="1"/>
</dbReference>